<dbReference type="InterPro" id="IPR008928">
    <property type="entry name" value="6-hairpin_glycosidase_sf"/>
</dbReference>
<dbReference type="SUPFAM" id="SSF48208">
    <property type="entry name" value="Six-hairpin glycosidases"/>
    <property type="match status" value="1"/>
</dbReference>
<dbReference type="PIRSF" id="PIRSF010631">
    <property type="entry name" value="A-rhamnsds"/>
    <property type="match status" value="1"/>
</dbReference>
<dbReference type="SUPFAM" id="SSF49785">
    <property type="entry name" value="Galactose-binding domain-like"/>
    <property type="match status" value="1"/>
</dbReference>
<dbReference type="InterPro" id="IPR016007">
    <property type="entry name" value="Alpha_rhamnosid"/>
</dbReference>
<gene>
    <name evidence="9" type="ORF">ACFQZX_08310</name>
</gene>
<dbReference type="Gene3D" id="2.60.40.10">
    <property type="entry name" value="Immunoglobulins"/>
    <property type="match status" value="1"/>
</dbReference>
<dbReference type="EC" id="3.2.1.40" evidence="2"/>
<dbReference type="InterPro" id="IPR008902">
    <property type="entry name" value="Rhamnosid_concanavalin"/>
</dbReference>
<sequence>MFLSTNRIFFNLSLAISLLFAGFHVNAASGGAVNLKCEHLVSPIGVDEKHPRLSWQINDSRQGALQSAYTVLLSTDSVQLASGKNLAWNSGKVKSSAILIAYHGSALQPFTRYYWKVRTWDKNGALQNDSKITFFETGMMGINNWTGSWISDGGSINTLKAPYFRKTFNAIKKVHSARAYIAVGGLYELYINGEKIGNHRLDPMYTRFDRRNLYVTYDVTKQLQDGKNAIGVILGNGWYNHQSLAVWNFDRAPWRQRPTFCLDLKITYEDGTTQTIFTDESWKTHSGPIVFNSIYTGEHYDSRQEIPGWNTVNFDDSKWLETSYRAAPSKNIVSQVMVPIRNVEEIVTKSIMKFSDTNYVVDFGRNFSGVSRLKLRGDSGTVVRIAHGERLYKDAVKKGHVDLSNIDVYYRPKDNTDPYQTDIVTLNGKGTVDFMPRFNYKGFQYVEVHSNKPIQLQKEDVTAYFMHSDVEPAGRLSSSNPLIDKLWAATNASYLSNLFGYPTDCPQREKNGWTGDGHFAVETGLFNFDGISVYEKWLGDHRDEQQPNGVLPDIIPTGGWGYGTANGTDWTSTIAIIPWNLYLFYGDSKPLADNYNNIKAYVNYVNKISPTGLTTFGRGDWVPVKSSSSLEYTSSIYFYVDATILSKAAALLGNIKDQQYYSQLAARIRKAINDKYFDKTSCTYGSGVQTELSMALQWNVVPDEYRTKLAENLAKRVAKDRMHIDVGVLGAKAILNALSANGQAETAYKLASQDTYPSWGWWIVNGATTLYENWDINASRDISLNHMMFGEIGGWFFKGLGGINVDEKHPGFKNILLKPNFVAGLNYFTVSHNGPYGNIISSWKREGKNVVYDVTVPANSSADITFPDADNSKVNLNGATINSKLPYHVVAGVYRFNVQY</sequence>
<evidence type="ECO:0000259" key="7">
    <source>
        <dbReference type="Pfam" id="PF17389"/>
    </source>
</evidence>
<dbReference type="InterPro" id="IPR013783">
    <property type="entry name" value="Ig-like_fold"/>
</dbReference>
<evidence type="ECO:0000313" key="9">
    <source>
        <dbReference type="EMBL" id="MFD0793618.1"/>
    </source>
</evidence>
<organism evidence="9 10">
    <name type="scientific">Mucilaginibacter litoreus</name>
    <dbReference type="NCBI Taxonomy" id="1048221"/>
    <lineage>
        <taxon>Bacteria</taxon>
        <taxon>Pseudomonadati</taxon>
        <taxon>Bacteroidota</taxon>
        <taxon>Sphingobacteriia</taxon>
        <taxon>Sphingobacteriales</taxon>
        <taxon>Sphingobacteriaceae</taxon>
        <taxon>Mucilaginibacter</taxon>
    </lineage>
</organism>
<feature type="domain" description="Alpha-L-rhamnosidase six-hairpin glycosidase" evidence="7">
    <location>
        <begin position="473"/>
        <end position="798"/>
    </location>
</feature>
<keyword evidence="3 9" id="KW-0378">Hydrolase</keyword>
<dbReference type="PANTHER" id="PTHR33307">
    <property type="entry name" value="ALPHA-RHAMNOSIDASE (EUROFUNG)"/>
    <property type="match status" value="1"/>
</dbReference>
<proteinExistence type="predicted"/>
<dbReference type="PANTHER" id="PTHR33307:SF6">
    <property type="entry name" value="ALPHA-RHAMNOSIDASE (EUROFUNG)-RELATED"/>
    <property type="match status" value="1"/>
</dbReference>
<dbReference type="InterPro" id="IPR035398">
    <property type="entry name" value="Bac_rhamnosid_C"/>
</dbReference>
<dbReference type="Gene3D" id="2.60.420.10">
    <property type="entry name" value="Maltose phosphorylase, domain 3"/>
    <property type="match status" value="1"/>
</dbReference>
<evidence type="ECO:0000259" key="8">
    <source>
        <dbReference type="Pfam" id="PF17390"/>
    </source>
</evidence>
<evidence type="ECO:0000256" key="3">
    <source>
        <dbReference type="ARBA" id="ARBA00022801"/>
    </source>
</evidence>
<evidence type="ECO:0000256" key="4">
    <source>
        <dbReference type="SAM" id="SignalP"/>
    </source>
</evidence>
<keyword evidence="4" id="KW-0732">Signal</keyword>
<dbReference type="InterPro" id="IPR013737">
    <property type="entry name" value="Bac_rhamnosid_N"/>
</dbReference>
<comment type="caution">
    <text evidence="9">The sequence shown here is derived from an EMBL/GenBank/DDBJ whole genome shotgun (WGS) entry which is preliminary data.</text>
</comment>
<dbReference type="Pfam" id="PF05592">
    <property type="entry name" value="Bac_rhamnosid"/>
    <property type="match status" value="1"/>
</dbReference>
<dbReference type="GO" id="GO:0016787">
    <property type="term" value="F:hydrolase activity"/>
    <property type="evidence" value="ECO:0007669"/>
    <property type="project" value="UniProtKB-KW"/>
</dbReference>
<evidence type="ECO:0000313" key="10">
    <source>
        <dbReference type="Proteomes" id="UP001597010"/>
    </source>
</evidence>
<dbReference type="Gene3D" id="2.60.120.260">
    <property type="entry name" value="Galactose-binding domain-like"/>
    <property type="match status" value="2"/>
</dbReference>
<feature type="domain" description="Alpha-L-rhamnosidase concanavalin-like" evidence="5">
    <location>
        <begin position="353"/>
        <end position="467"/>
    </location>
</feature>
<dbReference type="Pfam" id="PF17390">
    <property type="entry name" value="Bac_rhamnosid_C"/>
    <property type="match status" value="1"/>
</dbReference>
<evidence type="ECO:0000259" key="5">
    <source>
        <dbReference type="Pfam" id="PF05592"/>
    </source>
</evidence>
<dbReference type="EMBL" id="JBHTHZ010000005">
    <property type="protein sequence ID" value="MFD0793618.1"/>
    <property type="molecule type" value="Genomic_DNA"/>
</dbReference>
<dbReference type="Gene3D" id="1.50.10.10">
    <property type="match status" value="1"/>
</dbReference>
<feature type="domain" description="Alpha-L-rhamnosidase C-terminal" evidence="8">
    <location>
        <begin position="804"/>
        <end position="875"/>
    </location>
</feature>
<keyword evidence="10" id="KW-1185">Reference proteome</keyword>
<evidence type="ECO:0000259" key="6">
    <source>
        <dbReference type="Pfam" id="PF08531"/>
    </source>
</evidence>
<feature type="domain" description="Bacterial alpha-L-rhamnosidase N-terminal" evidence="6">
    <location>
        <begin position="172"/>
        <end position="344"/>
    </location>
</feature>
<name>A0ABW3ASB2_9SPHI</name>
<feature type="signal peptide" evidence="4">
    <location>
        <begin position="1"/>
        <end position="27"/>
    </location>
</feature>
<dbReference type="InterPro" id="IPR008979">
    <property type="entry name" value="Galactose-bd-like_sf"/>
</dbReference>
<accession>A0ABW3ASB2</accession>
<dbReference type="Pfam" id="PF17389">
    <property type="entry name" value="Bac_rhamnosid6H"/>
    <property type="match status" value="1"/>
</dbReference>
<dbReference type="InterPro" id="IPR035396">
    <property type="entry name" value="Bac_rhamnosid6H"/>
</dbReference>
<dbReference type="Proteomes" id="UP001597010">
    <property type="component" value="Unassembled WGS sequence"/>
</dbReference>
<evidence type="ECO:0000256" key="2">
    <source>
        <dbReference type="ARBA" id="ARBA00012652"/>
    </source>
</evidence>
<reference evidence="10" key="1">
    <citation type="journal article" date="2019" name="Int. J. Syst. Evol. Microbiol.">
        <title>The Global Catalogue of Microorganisms (GCM) 10K type strain sequencing project: providing services to taxonomists for standard genome sequencing and annotation.</title>
        <authorList>
            <consortium name="The Broad Institute Genomics Platform"/>
            <consortium name="The Broad Institute Genome Sequencing Center for Infectious Disease"/>
            <person name="Wu L."/>
            <person name="Ma J."/>
        </authorList>
    </citation>
    <scope>NUCLEOTIDE SEQUENCE [LARGE SCALE GENOMIC DNA]</scope>
    <source>
        <strain evidence="10">CCUG 61484</strain>
    </source>
</reference>
<feature type="chain" id="PRO_5045732626" description="alpha-L-rhamnosidase" evidence="4">
    <location>
        <begin position="28"/>
        <end position="900"/>
    </location>
</feature>
<dbReference type="Pfam" id="PF25788">
    <property type="entry name" value="Ig_Rha78A_N"/>
    <property type="match status" value="1"/>
</dbReference>
<evidence type="ECO:0000256" key="1">
    <source>
        <dbReference type="ARBA" id="ARBA00001445"/>
    </source>
</evidence>
<protein>
    <recommendedName>
        <fullName evidence="2">alpha-L-rhamnosidase</fullName>
        <ecNumber evidence="2">3.2.1.40</ecNumber>
    </recommendedName>
</protein>
<dbReference type="InterPro" id="IPR012341">
    <property type="entry name" value="6hp_glycosidase-like_sf"/>
</dbReference>
<comment type="catalytic activity">
    <reaction evidence="1">
        <text>Hydrolysis of terminal non-reducing alpha-L-rhamnose residues in alpha-L-rhamnosides.</text>
        <dbReference type="EC" id="3.2.1.40"/>
    </reaction>
</comment>
<dbReference type="Pfam" id="PF08531">
    <property type="entry name" value="Bac_rhamnosid_N"/>
    <property type="match status" value="1"/>
</dbReference>